<organism evidence="2 3">
    <name type="scientific">Piloderma croceum (strain F 1598)</name>
    <dbReference type="NCBI Taxonomy" id="765440"/>
    <lineage>
        <taxon>Eukaryota</taxon>
        <taxon>Fungi</taxon>
        <taxon>Dikarya</taxon>
        <taxon>Basidiomycota</taxon>
        <taxon>Agaricomycotina</taxon>
        <taxon>Agaricomycetes</taxon>
        <taxon>Agaricomycetidae</taxon>
        <taxon>Atheliales</taxon>
        <taxon>Atheliaceae</taxon>
        <taxon>Piloderma</taxon>
    </lineage>
</organism>
<dbReference type="HOGENOM" id="CLU_963496_0_0_1"/>
<gene>
    <name evidence="2" type="ORF">PILCRDRAFT_4864</name>
</gene>
<dbReference type="Proteomes" id="UP000054166">
    <property type="component" value="Unassembled WGS sequence"/>
</dbReference>
<evidence type="ECO:0000313" key="3">
    <source>
        <dbReference type="Proteomes" id="UP000054166"/>
    </source>
</evidence>
<reference evidence="3" key="2">
    <citation type="submission" date="2015-01" db="EMBL/GenBank/DDBJ databases">
        <title>Evolutionary Origins and Diversification of the Mycorrhizal Mutualists.</title>
        <authorList>
            <consortium name="DOE Joint Genome Institute"/>
            <consortium name="Mycorrhizal Genomics Consortium"/>
            <person name="Kohler A."/>
            <person name="Kuo A."/>
            <person name="Nagy L.G."/>
            <person name="Floudas D."/>
            <person name="Copeland A."/>
            <person name="Barry K.W."/>
            <person name="Cichocki N."/>
            <person name="Veneault-Fourrey C."/>
            <person name="LaButti K."/>
            <person name="Lindquist E.A."/>
            <person name="Lipzen A."/>
            <person name="Lundell T."/>
            <person name="Morin E."/>
            <person name="Murat C."/>
            <person name="Riley R."/>
            <person name="Ohm R."/>
            <person name="Sun H."/>
            <person name="Tunlid A."/>
            <person name="Henrissat B."/>
            <person name="Grigoriev I.V."/>
            <person name="Hibbett D.S."/>
            <person name="Martin F."/>
        </authorList>
    </citation>
    <scope>NUCLEOTIDE SEQUENCE [LARGE SCALE GENOMIC DNA]</scope>
    <source>
        <strain evidence="3">F 1598</strain>
    </source>
</reference>
<dbReference type="OrthoDB" id="3162929at2759"/>
<feature type="compositionally biased region" description="Basic and acidic residues" evidence="1">
    <location>
        <begin position="1"/>
        <end position="20"/>
    </location>
</feature>
<evidence type="ECO:0000313" key="2">
    <source>
        <dbReference type="EMBL" id="KIM86366.1"/>
    </source>
</evidence>
<name>A0A0C3G6R6_PILCF</name>
<evidence type="ECO:0000256" key="1">
    <source>
        <dbReference type="SAM" id="MobiDB-lite"/>
    </source>
</evidence>
<accession>A0A0C3G6R6</accession>
<sequence>MLTPNDHSDLEPTHIERPFEDADLNGQSKKTLQEFVSCHKDKWPNAAHGKLTNKTNMKMLCTVLLDQEHGFTIRIPLPDASNTDIQVEGHVPGTGNMGDFLSTPPFSMVIFNSVKAPGTPNGNMNSSFMSRGAGIFEDLLVHEHAGDLSLTTMDSLDLPSSPKKPFKRTHSPARQASFARAKNDPIKKAAKQQKTNQMVEWLVAELQKCPGYDEFCDSFHQVKHNPDAVRSWTFAVDFTKAFNRLTLINGSYKKIEKVEIVKALGIGNAWLFEAERAVQIVQKYSEGGANPSQPVIDKITYVDGDAEGSTKLLAWLKAWEGKHAM</sequence>
<dbReference type="InParanoid" id="A0A0C3G6R6"/>
<proteinExistence type="predicted"/>
<feature type="region of interest" description="Disordered" evidence="1">
    <location>
        <begin position="1"/>
        <end position="24"/>
    </location>
</feature>
<dbReference type="EMBL" id="KN832982">
    <property type="protein sequence ID" value="KIM86366.1"/>
    <property type="molecule type" value="Genomic_DNA"/>
</dbReference>
<dbReference type="AlphaFoldDB" id="A0A0C3G6R6"/>
<reference evidence="2 3" key="1">
    <citation type="submission" date="2014-04" db="EMBL/GenBank/DDBJ databases">
        <authorList>
            <consortium name="DOE Joint Genome Institute"/>
            <person name="Kuo A."/>
            <person name="Tarkka M."/>
            <person name="Buscot F."/>
            <person name="Kohler A."/>
            <person name="Nagy L.G."/>
            <person name="Floudas D."/>
            <person name="Copeland A."/>
            <person name="Barry K.W."/>
            <person name="Cichocki N."/>
            <person name="Veneault-Fourrey C."/>
            <person name="LaButti K."/>
            <person name="Lindquist E.A."/>
            <person name="Lipzen A."/>
            <person name="Lundell T."/>
            <person name="Morin E."/>
            <person name="Murat C."/>
            <person name="Sun H."/>
            <person name="Tunlid A."/>
            <person name="Henrissat B."/>
            <person name="Grigoriev I.V."/>
            <person name="Hibbett D.S."/>
            <person name="Martin F."/>
            <person name="Nordberg H.P."/>
            <person name="Cantor M.N."/>
            <person name="Hua S.X."/>
        </authorList>
    </citation>
    <scope>NUCLEOTIDE SEQUENCE [LARGE SCALE GENOMIC DNA]</scope>
    <source>
        <strain evidence="2 3">F 1598</strain>
    </source>
</reference>
<protein>
    <submittedName>
        <fullName evidence="2">Uncharacterized protein</fullName>
    </submittedName>
</protein>
<keyword evidence="3" id="KW-1185">Reference proteome</keyword>